<name>A0A365H6S7_9ACTN</name>
<keyword evidence="4" id="KW-1185">Reference proteome</keyword>
<dbReference type="RefSeq" id="WP_111866844.1">
    <property type="nucleotide sequence ID" value="NZ_QLYX01000005.1"/>
</dbReference>
<dbReference type="Gene3D" id="2.60.40.2230">
    <property type="entry name" value="Uncharacterised protein YcnI-like PF07987, DUF1775"/>
    <property type="match status" value="1"/>
</dbReference>
<reference evidence="3 4" key="1">
    <citation type="submission" date="2018-06" db="EMBL/GenBank/DDBJ databases">
        <title>Actinomadura craniellae sp. nov. isolated from marine sponge Craniella sp.</title>
        <authorList>
            <person name="Li L."/>
            <person name="Xu Q.H."/>
            <person name="Lin H.W."/>
            <person name="Lu Y.H."/>
        </authorList>
    </citation>
    <scope>NUCLEOTIDE SEQUENCE [LARGE SCALE GENOMIC DNA]</scope>
    <source>
        <strain evidence="3 4">LHW63021</strain>
    </source>
</reference>
<evidence type="ECO:0000259" key="2">
    <source>
        <dbReference type="Pfam" id="PF07987"/>
    </source>
</evidence>
<feature type="domain" description="YncI copper-binding" evidence="2">
    <location>
        <begin position="32"/>
        <end position="167"/>
    </location>
</feature>
<keyword evidence="1" id="KW-0812">Transmembrane</keyword>
<proteinExistence type="predicted"/>
<dbReference type="CDD" id="cd08545">
    <property type="entry name" value="YcnI_like"/>
    <property type="match status" value="1"/>
</dbReference>
<keyword evidence="1" id="KW-0472">Membrane</keyword>
<dbReference type="Pfam" id="PF07987">
    <property type="entry name" value="DUF1775"/>
    <property type="match status" value="1"/>
</dbReference>
<sequence length="217" mass="22631">MRFHHAVRRSAAVAGVTALTALGTGGPAAADARPAQQGAYTKVSFRVPNERQDADTVKLRIDLPAKHPITSASVRAVPGWTVKITKARLAEQVKGQGGEAVSRIVWSGGRIKPGQYQEFDVSLGPLPRGADRLLFPMVQTYSGGQVVRWDKDPDVGNPDHPAPSLRLTRSGVPAGSRAAATGTTVSDGAARTLGALGLAAGVAGLVLGWLGMSRNRT</sequence>
<accession>A0A365H6S7</accession>
<dbReference type="OrthoDB" id="9810871at2"/>
<dbReference type="EMBL" id="QLYX01000005">
    <property type="protein sequence ID" value="RAY14686.1"/>
    <property type="molecule type" value="Genomic_DNA"/>
</dbReference>
<evidence type="ECO:0000256" key="1">
    <source>
        <dbReference type="SAM" id="Phobius"/>
    </source>
</evidence>
<organism evidence="3 4">
    <name type="scientific">Actinomadura craniellae</name>
    <dbReference type="NCBI Taxonomy" id="2231787"/>
    <lineage>
        <taxon>Bacteria</taxon>
        <taxon>Bacillati</taxon>
        <taxon>Actinomycetota</taxon>
        <taxon>Actinomycetes</taxon>
        <taxon>Streptosporangiales</taxon>
        <taxon>Thermomonosporaceae</taxon>
        <taxon>Actinomadura</taxon>
    </lineage>
</organism>
<evidence type="ECO:0000313" key="4">
    <source>
        <dbReference type="Proteomes" id="UP000251891"/>
    </source>
</evidence>
<dbReference type="AlphaFoldDB" id="A0A365H6S7"/>
<dbReference type="InterPro" id="IPR012533">
    <property type="entry name" value="YcnI-copper_dom"/>
</dbReference>
<feature type="transmembrane region" description="Helical" evidence="1">
    <location>
        <begin position="193"/>
        <end position="212"/>
    </location>
</feature>
<keyword evidence="1" id="KW-1133">Transmembrane helix</keyword>
<gene>
    <name evidence="3" type="ORF">DPM19_13110</name>
</gene>
<dbReference type="Proteomes" id="UP000251891">
    <property type="component" value="Unassembled WGS sequence"/>
</dbReference>
<protein>
    <recommendedName>
        <fullName evidence="2">YncI copper-binding domain-containing protein</fullName>
    </recommendedName>
</protein>
<evidence type="ECO:0000313" key="3">
    <source>
        <dbReference type="EMBL" id="RAY14686.1"/>
    </source>
</evidence>
<comment type="caution">
    <text evidence="3">The sequence shown here is derived from an EMBL/GenBank/DDBJ whole genome shotgun (WGS) entry which is preliminary data.</text>
</comment>
<dbReference type="InterPro" id="IPR038507">
    <property type="entry name" value="YcnI-like_sf"/>
</dbReference>